<dbReference type="PATRIC" id="fig|1245469.3.peg.5850"/>
<dbReference type="KEGG" id="aol:S58_57130"/>
<dbReference type="AlphaFoldDB" id="M4ZZ10"/>
<keyword evidence="3" id="KW-1185">Reference proteome</keyword>
<name>M4ZZ10_9BRAD</name>
<dbReference type="Proteomes" id="UP000011841">
    <property type="component" value="Chromosome"/>
</dbReference>
<feature type="compositionally biased region" description="Basic and acidic residues" evidence="1">
    <location>
        <begin position="154"/>
        <end position="167"/>
    </location>
</feature>
<sequence>MNMTAPLQPTAIHAVPAELCDCGFRLLMIRQFNVGAVPPAFAIIDQRVMRMPQRLGRHGVSFAATFLPEVMSWLIDHLGRPSLHDDTGRSYRNPRWPVVCWHDQERYWPSGAVTVEWFAEVAFQDHASWMAFRTHWHDSLTGRTAGADANDGEAEQRDAYDAEKEFAGKALQRA</sequence>
<protein>
    <submittedName>
        <fullName evidence="2">Uncharacterized protein</fullName>
    </submittedName>
</protein>
<evidence type="ECO:0000313" key="3">
    <source>
        <dbReference type="Proteomes" id="UP000011841"/>
    </source>
</evidence>
<dbReference type="EMBL" id="AP012603">
    <property type="protein sequence ID" value="BAM91690.1"/>
    <property type="molecule type" value="Genomic_DNA"/>
</dbReference>
<organism evidence="2 3">
    <name type="scientific">Bradyrhizobium oligotrophicum S58</name>
    <dbReference type="NCBI Taxonomy" id="1245469"/>
    <lineage>
        <taxon>Bacteria</taxon>
        <taxon>Pseudomonadati</taxon>
        <taxon>Pseudomonadota</taxon>
        <taxon>Alphaproteobacteria</taxon>
        <taxon>Hyphomicrobiales</taxon>
        <taxon>Nitrobacteraceae</taxon>
        <taxon>Bradyrhizobium</taxon>
    </lineage>
</organism>
<accession>M4ZZ10</accession>
<evidence type="ECO:0000256" key="1">
    <source>
        <dbReference type="SAM" id="MobiDB-lite"/>
    </source>
</evidence>
<dbReference type="eggNOG" id="ENOG5030RY9">
    <property type="taxonomic scope" value="Bacteria"/>
</dbReference>
<reference evidence="2 3" key="1">
    <citation type="journal article" date="2013" name="Appl. Environ. Microbiol.">
        <title>Genome analysis suggests that the soil oligotrophic bacterium Agromonas oligotrophica (Bradyrhizobium oligotrophicum) is a nitrogen-fixing symbiont of Aeschynomene indica.</title>
        <authorList>
            <person name="Okubo T."/>
            <person name="Fukushima S."/>
            <person name="Itakura M."/>
            <person name="Oshima K."/>
            <person name="Longtonglang A."/>
            <person name="Teaumroong N."/>
            <person name="Mitsui H."/>
            <person name="Hattori M."/>
            <person name="Hattori R."/>
            <person name="Hattori T."/>
            <person name="Minamisawa K."/>
        </authorList>
    </citation>
    <scope>NUCLEOTIDE SEQUENCE [LARGE SCALE GENOMIC DNA]</scope>
    <source>
        <strain evidence="2 3">S58</strain>
    </source>
</reference>
<dbReference type="STRING" id="1245469.S58_57130"/>
<evidence type="ECO:0000313" key="2">
    <source>
        <dbReference type="EMBL" id="BAM91690.1"/>
    </source>
</evidence>
<proteinExistence type="predicted"/>
<feature type="region of interest" description="Disordered" evidence="1">
    <location>
        <begin position="144"/>
        <end position="174"/>
    </location>
</feature>
<gene>
    <name evidence="2" type="ORF">S58_57130</name>
</gene>
<dbReference type="HOGENOM" id="CLU_131370_0_0_5"/>